<evidence type="ECO:0000313" key="2">
    <source>
        <dbReference type="EMBL" id="MFC4831526.1"/>
    </source>
</evidence>
<feature type="transmembrane region" description="Helical" evidence="1">
    <location>
        <begin position="12"/>
        <end position="34"/>
    </location>
</feature>
<evidence type="ECO:0000256" key="1">
    <source>
        <dbReference type="SAM" id="Phobius"/>
    </source>
</evidence>
<comment type="caution">
    <text evidence="2">The sequence shown here is derived from an EMBL/GenBank/DDBJ whole genome shotgun (WGS) entry which is preliminary data.</text>
</comment>
<name>A0ABV9RBG9_9PSEU</name>
<dbReference type="Proteomes" id="UP001595909">
    <property type="component" value="Unassembled WGS sequence"/>
</dbReference>
<protein>
    <recommendedName>
        <fullName evidence="4">Integral membrane protein</fullName>
    </recommendedName>
</protein>
<proteinExistence type="predicted"/>
<keyword evidence="1" id="KW-1133">Transmembrane helix</keyword>
<feature type="transmembrane region" description="Helical" evidence="1">
    <location>
        <begin position="54"/>
        <end position="71"/>
    </location>
</feature>
<dbReference type="EMBL" id="JBHSIM010000005">
    <property type="protein sequence ID" value="MFC4831526.1"/>
    <property type="molecule type" value="Genomic_DNA"/>
</dbReference>
<gene>
    <name evidence="2" type="ORF">ACFPEL_03785</name>
</gene>
<evidence type="ECO:0000313" key="3">
    <source>
        <dbReference type="Proteomes" id="UP001595909"/>
    </source>
</evidence>
<accession>A0ABV9RBG9</accession>
<keyword evidence="1" id="KW-0472">Membrane</keyword>
<reference evidence="3" key="1">
    <citation type="journal article" date="2019" name="Int. J. Syst. Evol. Microbiol.">
        <title>The Global Catalogue of Microorganisms (GCM) 10K type strain sequencing project: providing services to taxonomists for standard genome sequencing and annotation.</title>
        <authorList>
            <consortium name="The Broad Institute Genomics Platform"/>
            <consortium name="The Broad Institute Genome Sequencing Center for Infectious Disease"/>
            <person name="Wu L."/>
            <person name="Ma J."/>
        </authorList>
    </citation>
    <scope>NUCLEOTIDE SEQUENCE [LARGE SCALE GENOMIC DNA]</scope>
    <source>
        <strain evidence="3">CCUG 50347</strain>
    </source>
</reference>
<evidence type="ECO:0008006" key="4">
    <source>
        <dbReference type="Google" id="ProtNLM"/>
    </source>
</evidence>
<dbReference type="RefSeq" id="WP_274191018.1">
    <property type="nucleotide sequence ID" value="NZ_BAABHN010000005.1"/>
</dbReference>
<organism evidence="2 3">
    <name type="scientific">Actinomycetospora chibensis</name>
    <dbReference type="NCBI Taxonomy" id="663606"/>
    <lineage>
        <taxon>Bacteria</taxon>
        <taxon>Bacillati</taxon>
        <taxon>Actinomycetota</taxon>
        <taxon>Actinomycetes</taxon>
        <taxon>Pseudonocardiales</taxon>
        <taxon>Pseudonocardiaceae</taxon>
        <taxon>Actinomycetospora</taxon>
    </lineage>
</organism>
<keyword evidence="1" id="KW-0812">Transmembrane</keyword>
<sequence>MSHTATGRATTPALLTALRVVASLTVLALLWQFVTAGPLVEGSQSADTHATGAIVLHVLSGLTMIVAGLVWRGGAPLWPGVLALVVFALTFVQAYLGSNGPISVHVPGAMVLTVGAVVVAAWSFTGGSAHARR</sequence>
<feature type="transmembrane region" description="Helical" evidence="1">
    <location>
        <begin position="78"/>
        <end position="96"/>
    </location>
</feature>
<keyword evidence="3" id="KW-1185">Reference proteome</keyword>
<feature type="transmembrane region" description="Helical" evidence="1">
    <location>
        <begin position="102"/>
        <end position="124"/>
    </location>
</feature>